<keyword evidence="4" id="KW-0342">GTP-binding</keyword>
<sequence>MVERILNGDTRAVARAISWIENEHPEKEQLIDALYPHAGRAAVWGITGPPGSGKSSLVNLIIKIQRAKGKKVAVIAVDPSSPFSGGAILGDRIRMQNHATDTGVFIRSMASRGHLGGIAGATADAIKVLDAAGFDLILIETIGVGQTEIDIVGLSDLVLLVLVPGLGDEIQALKAGVMEIGDVFIVNKSDKADADRV</sequence>
<evidence type="ECO:0000256" key="2">
    <source>
        <dbReference type="ARBA" id="ARBA00022741"/>
    </source>
</evidence>
<dbReference type="Pfam" id="PF03308">
    <property type="entry name" value="MeaB"/>
    <property type="match status" value="1"/>
</dbReference>
<dbReference type="GO" id="GO:0005525">
    <property type="term" value="F:GTP binding"/>
    <property type="evidence" value="ECO:0007669"/>
    <property type="project" value="UniProtKB-KW"/>
</dbReference>
<comment type="similarity">
    <text evidence="1">Belongs to the SIMIBI class G3E GTPase family. ArgK/MeaB subfamily.</text>
</comment>
<evidence type="ECO:0000256" key="5">
    <source>
        <dbReference type="ARBA" id="ARBA00023186"/>
    </source>
</evidence>
<dbReference type="GO" id="GO:0003924">
    <property type="term" value="F:GTPase activity"/>
    <property type="evidence" value="ECO:0007669"/>
    <property type="project" value="InterPro"/>
</dbReference>
<dbReference type="AlphaFoldDB" id="A0A7V5PRA0"/>
<dbReference type="Proteomes" id="UP000886124">
    <property type="component" value="Unassembled WGS sequence"/>
</dbReference>
<dbReference type="Gene3D" id="1.20.5.170">
    <property type="match status" value="1"/>
</dbReference>
<keyword evidence="3" id="KW-0378">Hydrolase</keyword>
<dbReference type="NCBIfam" id="TIGR00750">
    <property type="entry name" value="lao"/>
    <property type="match status" value="1"/>
</dbReference>
<dbReference type="Gene3D" id="3.40.50.300">
    <property type="entry name" value="P-loop containing nucleotide triphosphate hydrolases"/>
    <property type="match status" value="1"/>
</dbReference>
<gene>
    <name evidence="7" type="primary">meaB</name>
    <name evidence="7" type="ORF">ENJ89_11405</name>
</gene>
<keyword evidence="2" id="KW-0547">Nucleotide-binding</keyword>
<evidence type="ECO:0000259" key="6">
    <source>
        <dbReference type="SMART" id="SM00382"/>
    </source>
</evidence>
<dbReference type="InterPro" id="IPR005129">
    <property type="entry name" value="GTPase_ArgK"/>
</dbReference>
<evidence type="ECO:0000256" key="1">
    <source>
        <dbReference type="ARBA" id="ARBA00009625"/>
    </source>
</evidence>
<evidence type="ECO:0000256" key="3">
    <source>
        <dbReference type="ARBA" id="ARBA00022801"/>
    </source>
</evidence>
<name>A0A7V5PRA0_CALAY</name>
<keyword evidence="5" id="KW-0143">Chaperone</keyword>
<dbReference type="SUPFAM" id="SSF52540">
    <property type="entry name" value="P-loop containing nucleoside triphosphate hydrolases"/>
    <property type="match status" value="1"/>
</dbReference>
<proteinExistence type="inferred from homology"/>
<dbReference type="PANTHER" id="PTHR43087:SF1">
    <property type="entry name" value="LAO_AO TRANSPORT SYSTEM ATPASE"/>
    <property type="match status" value="1"/>
</dbReference>
<dbReference type="PANTHER" id="PTHR43087">
    <property type="entry name" value="LYSINE/ARGININE/ORNITHINE TRANSPORT SYSTEM KINASE"/>
    <property type="match status" value="1"/>
</dbReference>
<feature type="domain" description="AAA+ ATPase" evidence="6">
    <location>
        <begin position="40"/>
        <end position="176"/>
    </location>
</feature>
<dbReference type="InterPro" id="IPR027417">
    <property type="entry name" value="P-loop_NTPase"/>
</dbReference>
<dbReference type="InterPro" id="IPR052040">
    <property type="entry name" value="GTPase/Isobutyryl-CoA_mutase"/>
</dbReference>
<dbReference type="SMART" id="SM00382">
    <property type="entry name" value="AAA"/>
    <property type="match status" value="1"/>
</dbReference>
<evidence type="ECO:0000256" key="4">
    <source>
        <dbReference type="ARBA" id="ARBA00023134"/>
    </source>
</evidence>
<accession>A0A7V5PRA0</accession>
<feature type="non-terminal residue" evidence="7">
    <location>
        <position position="197"/>
    </location>
</feature>
<organism evidence="7">
    <name type="scientific">Caldithrix abyssi</name>
    <dbReference type="NCBI Taxonomy" id="187145"/>
    <lineage>
        <taxon>Bacteria</taxon>
        <taxon>Pseudomonadati</taxon>
        <taxon>Calditrichota</taxon>
        <taxon>Calditrichia</taxon>
        <taxon>Calditrichales</taxon>
        <taxon>Calditrichaceae</taxon>
        <taxon>Caldithrix</taxon>
    </lineage>
</organism>
<protein>
    <submittedName>
        <fullName evidence="7">Methylmalonyl Co-A mutase-associated GTPase MeaB</fullName>
    </submittedName>
</protein>
<evidence type="ECO:0000313" key="7">
    <source>
        <dbReference type="EMBL" id="HHJ53793.1"/>
    </source>
</evidence>
<dbReference type="EMBL" id="DROD01000719">
    <property type="protein sequence ID" value="HHJ53793.1"/>
    <property type="molecule type" value="Genomic_DNA"/>
</dbReference>
<reference evidence="7" key="1">
    <citation type="journal article" date="2020" name="mSystems">
        <title>Genome- and Community-Level Interaction Insights into Carbon Utilization and Element Cycling Functions of Hydrothermarchaeota in Hydrothermal Sediment.</title>
        <authorList>
            <person name="Zhou Z."/>
            <person name="Liu Y."/>
            <person name="Xu W."/>
            <person name="Pan J."/>
            <person name="Luo Z.H."/>
            <person name="Li M."/>
        </authorList>
    </citation>
    <scope>NUCLEOTIDE SEQUENCE [LARGE SCALE GENOMIC DNA]</scope>
    <source>
        <strain evidence="7">HyVt-527</strain>
    </source>
</reference>
<dbReference type="InterPro" id="IPR003593">
    <property type="entry name" value="AAA+_ATPase"/>
</dbReference>
<comment type="caution">
    <text evidence="7">The sequence shown here is derived from an EMBL/GenBank/DDBJ whole genome shotgun (WGS) entry which is preliminary data.</text>
</comment>